<comment type="similarity">
    <text evidence="3">Belongs to the CoaE family.</text>
</comment>
<evidence type="ECO:0000256" key="3">
    <source>
        <dbReference type="HAMAP-Rule" id="MF_00376"/>
    </source>
</evidence>
<dbReference type="EC" id="2.7.1.24" evidence="3 4"/>
<keyword evidence="3 5" id="KW-0808">Transferase</keyword>
<keyword evidence="3" id="KW-0963">Cytoplasm</keyword>
<dbReference type="PROSITE" id="PS51219">
    <property type="entry name" value="DPCK"/>
    <property type="match status" value="1"/>
</dbReference>
<keyword evidence="6" id="KW-1185">Reference proteome</keyword>
<dbReference type="HAMAP" id="MF_00376">
    <property type="entry name" value="Dephospho_CoA_kinase"/>
    <property type="match status" value="1"/>
</dbReference>
<dbReference type="SUPFAM" id="SSF52540">
    <property type="entry name" value="P-loop containing nucleoside triphosphate hydrolases"/>
    <property type="match status" value="1"/>
</dbReference>
<dbReference type="InterPro" id="IPR001977">
    <property type="entry name" value="Depp_CoAkinase"/>
</dbReference>
<dbReference type="EMBL" id="JARQBN010000010">
    <property type="protein sequence ID" value="MDT2828194.1"/>
    <property type="molecule type" value="Genomic_DNA"/>
</dbReference>
<keyword evidence="2 3" id="KW-0067">ATP-binding</keyword>
<keyword evidence="3 5" id="KW-0418">Kinase</keyword>
<accession>A0ABU3FQE0</accession>
<comment type="catalytic activity">
    <reaction evidence="3">
        <text>3'-dephospho-CoA + ATP = ADP + CoA + H(+)</text>
        <dbReference type="Rhea" id="RHEA:18245"/>
        <dbReference type="ChEBI" id="CHEBI:15378"/>
        <dbReference type="ChEBI" id="CHEBI:30616"/>
        <dbReference type="ChEBI" id="CHEBI:57287"/>
        <dbReference type="ChEBI" id="CHEBI:57328"/>
        <dbReference type="ChEBI" id="CHEBI:456216"/>
        <dbReference type="EC" id="2.7.1.24"/>
    </reaction>
</comment>
<evidence type="ECO:0000256" key="1">
    <source>
        <dbReference type="ARBA" id="ARBA00022741"/>
    </source>
</evidence>
<dbReference type="Gene3D" id="3.40.50.300">
    <property type="entry name" value="P-loop containing nucleotide triphosphate hydrolases"/>
    <property type="match status" value="1"/>
</dbReference>
<dbReference type="PANTHER" id="PTHR10695">
    <property type="entry name" value="DEPHOSPHO-COA KINASE-RELATED"/>
    <property type="match status" value="1"/>
</dbReference>
<evidence type="ECO:0000256" key="2">
    <source>
        <dbReference type="ARBA" id="ARBA00022840"/>
    </source>
</evidence>
<dbReference type="RefSeq" id="WP_311819055.1">
    <property type="nucleotide sequence ID" value="NZ_JARQBN010000010.1"/>
</dbReference>
<comment type="caution">
    <text evidence="5">The sequence shown here is derived from an EMBL/GenBank/DDBJ whole genome shotgun (WGS) entry which is preliminary data.</text>
</comment>
<dbReference type="CDD" id="cd02022">
    <property type="entry name" value="DPCK"/>
    <property type="match status" value="1"/>
</dbReference>
<name>A0ABU3FQE0_9ENTE</name>
<feature type="binding site" evidence="3">
    <location>
        <begin position="24"/>
        <end position="29"/>
    </location>
    <ligand>
        <name>ATP</name>
        <dbReference type="ChEBI" id="CHEBI:30616"/>
    </ligand>
</feature>
<comment type="pathway">
    <text evidence="3">Cofactor biosynthesis; coenzyme A biosynthesis; CoA from (R)-pantothenate: step 5/5.</text>
</comment>
<dbReference type="NCBIfam" id="TIGR00152">
    <property type="entry name" value="dephospho-CoA kinase"/>
    <property type="match status" value="1"/>
</dbReference>
<dbReference type="GO" id="GO:0004140">
    <property type="term" value="F:dephospho-CoA kinase activity"/>
    <property type="evidence" value="ECO:0007669"/>
    <property type="project" value="UniProtKB-EC"/>
</dbReference>
<keyword evidence="3" id="KW-0173">Coenzyme A biosynthesis</keyword>
<dbReference type="InterPro" id="IPR027417">
    <property type="entry name" value="P-loop_NTPase"/>
</dbReference>
<dbReference type="PANTHER" id="PTHR10695:SF46">
    <property type="entry name" value="BIFUNCTIONAL COENZYME A SYNTHASE-RELATED"/>
    <property type="match status" value="1"/>
</dbReference>
<protein>
    <recommendedName>
        <fullName evidence="3 4">Dephospho-CoA kinase</fullName>
        <ecNumber evidence="3 4">2.7.1.24</ecNumber>
    </recommendedName>
    <alternativeName>
        <fullName evidence="3">Dephosphocoenzyme A kinase</fullName>
    </alternativeName>
</protein>
<comment type="subcellular location">
    <subcellularLocation>
        <location evidence="3">Cytoplasm</location>
    </subcellularLocation>
</comment>
<comment type="function">
    <text evidence="3">Catalyzes the phosphorylation of the 3'-hydroxyl group of dephosphocoenzyme A to form coenzyme A.</text>
</comment>
<dbReference type="Proteomes" id="UP001265301">
    <property type="component" value="Unassembled WGS sequence"/>
</dbReference>
<evidence type="ECO:0000313" key="5">
    <source>
        <dbReference type="EMBL" id="MDT2828194.1"/>
    </source>
</evidence>
<proteinExistence type="inferred from homology"/>
<gene>
    <name evidence="3 5" type="primary">coaE</name>
    <name evidence="5" type="ORF">P7H59_06945</name>
</gene>
<sequence>MPSLSESKEGIKMSYVLGITGGIASGKSTVVEVFRKAGFPIVDGDVVAREVVEPNTAGLKALTTTFGLEILQKDGQLDRKKLGQIIFSDEKKRQQLNQILDPFIRNAINLQVEEAKGQSALVIVDLPLLFEGHYEGLMNAIAVVYVTSDIQLQRLMNRDGYDQSEALNRINSQLSLEEKKSRGDIVFDNCQSVEKTQEQVRKWLKENNFVS</sequence>
<evidence type="ECO:0000256" key="4">
    <source>
        <dbReference type="NCBIfam" id="TIGR00152"/>
    </source>
</evidence>
<keyword evidence="1 3" id="KW-0547">Nucleotide-binding</keyword>
<organism evidence="5 6">
    <name type="scientific">Enterococcus viikkiensis</name>
    <dbReference type="NCBI Taxonomy" id="930854"/>
    <lineage>
        <taxon>Bacteria</taxon>
        <taxon>Bacillati</taxon>
        <taxon>Bacillota</taxon>
        <taxon>Bacilli</taxon>
        <taxon>Lactobacillales</taxon>
        <taxon>Enterococcaceae</taxon>
        <taxon>Enterococcus</taxon>
    </lineage>
</organism>
<dbReference type="Pfam" id="PF01121">
    <property type="entry name" value="CoaE"/>
    <property type="match status" value="1"/>
</dbReference>
<evidence type="ECO:0000313" key="6">
    <source>
        <dbReference type="Proteomes" id="UP001265301"/>
    </source>
</evidence>
<reference evidence="5 6" key="1">
    <citation type="submission" date="2023-03" db="EMBL/GenBank/DDBJ databases">
        <authorList>
            <person name="Shen W."/>
            <person name="Cai J."/>
        </authorList>
    </citation>
    <scope>NUCLEOTIDE SEQUENCE [LARGE SCALE GENOMIC DNA]</scope>
    <source>
        <strain evidence="5 6">B101</strain>
    </source>
</reference>